<evidence type="ECO:0000313" key="1">
    <source>
        <dbReference type="EMBL" id="TRW72513.1"/>
    </source>
</evidence>
<reference evidence="1 2" key="1">
    <citation type="submission" date="2019-07" db="EMBL/GenBank/DDBJ databases">
        <title>Draft genome of 7 Lactococcus lactis strains isolated from an artisanal cheese production.</title>
        <authorList>
            <person name="Biolcati F."/>
            <person name="Bottero M.T."/>
            <person name="Dalmasso A."/>
            <person name="Mcauliffe O."/>
        </authorList>
    </citation>
    <scope>NUCLEOTIDE SEQUENCE [LARGE SCALE GENOMIC DNA]</scope>
    <source>
        <strain evidence="1 2">MRS45.2</strain>
    </source>
</reference>
<organism evidence="1 2">
    <name type="scientific">Lactococcus lactis</name>
    <dbReference type="NCBI Taxonomy" id="1358"/>
    <lineage>
        <taxon>Bacteria</taxon>
        <taxon>Bacillati</taxon>
        <taxon>Bacillota</taxon>
        <taxon>Bacilli</taxon>
        <taxon>Lactobacillales</taxon>
        <taxon>Streptococcaceae</taxon>
        <taxon>Lactococcus</taxon>
    </lineage>
</organism>
<sequence length="75" mass="9003">MKEETIYILTVWDEAKSQFAISEYEKDSLEQQLEFGNKEFITFESTSEQKIYYKRDLVKAISFNEYVEALDEEDK</sequence>
<proteinExistence type="predicted"/>
<name>A0A552Z028_9LACT</name>
<gene>
    <name evidence="1" type="ORF">FNJ53_11480</name>
</gene>
<comment type="caution">
    <text evidence="1">The sequence shown here is derived from an EMBL/GenBank/DDBJ whole genome shotgun (WGS) entry which is preliminary data.</text>
</comment>
<evidence type="ECO:0000313" key="2">
    <source>
        <dbReference type="Proteomes" id="UP000317167"/>
    </source>
</evidence>
<accession>A0A552Z028</accession>
<dbReference type="Proteomes" id="UP000317167">
    <property type="component" value="Unassembled WGS sequence"/>
</dbReference>
<evidence type="ECO:0008006" key="3">
    <source>
        <dbReference type="Google" id="ProtNLM"/>
    </source>
</evidence>
<protein>
    <recommendedName>
        <fullName evidence="3">Phage protein</fullName>
    </recommendedName>
</protein>
<dbReference type="AlphaFoldDB" id="A0A552Z028"/>
<dbReference type="RefSeq" id="WP_143459709.1">
    <property type="nucleotide sequence ID" value="NZ_RILR01000072.1"/>
</dbReference>
<dbReference type="EMBL" id="VJWV01000013">
    <property type="protein sequence ID" value="TRW72513.1"/>
    <property type="molecule type" value="Genomic_DNA"/>
</dbReference>